<dbReference type="KEGG" id="tet:TTHERM_00694360"/>
<dbReference type="GeneID" id="7830150"/>
<keyword evidence="2 3" id="KW-0812">Transmembrane</keyword>
<keyword evidence="2" id="KW-1133">Transmembrane helix</keyword>
<evidence type="ECO:0000256" key="1">
    <source>
        <dbReference type="SAM" id="MobiDB-lite"/>
    </source>
</evidence>
<keyword evidence="2" id="KW-0472">Membrane</keyword>
<dbReference type="GO" id="GO:0007131">
    <property type="term" value="P:reciprocal meiotic recombination"/>
    <property type="evidence" value="ECO:0007669"/>
    <property type="project" value="TreeGrafter"/>
</dbReference>
<dbReference type="HOGENOM" id="CLU_279600_0_0_1"/>
<dbReference type="InParanoid" id="Q244Y0"/>
<evidence type="ECO:0000313" key="4">
    <source>
        <dbReference type="Proteomes" id="UP000009168"/>
    </source>
</evidence>
<sequence>MGLNYLRKIDTFGVPIDLCFEKKKVHKTPWGGFWTLIIFLFSLAMFTILGMEILLRQNPSIITIEQLERNPSFDGSYNDSSILDQRSTYKSSDIVFALGALDKNLQLIQNWSDSFEVTGQIVDQRDFKIVNQIQLSSFQSCNQIEFMQNSNNQKLFGQFDLSNMLCMQNDDILNYYLTGENGSQIYSFINIQITFKLPLDANLMQQLQYIGLFFTDQIMDVQNFSNTLTKYRKNILQKVDLSSQYKILLRNQYGQIMTDSGLMWTDYQKLNFFSFKSYSVSNNKATGNTLLEIQTETDPKLLIYQRKYMKVTELMATIGGFIKALLIAGFLLANPISKLSLKTELVNRLFNFEGIDEQDKEQIQGDIQNEEIKLSKGFSKQEMRNNKLNTNDNQIQLNFMRNNSRQFTQINTKNNLKDGPPVTYTESLNTTAVQPILTTNFSNLNNHPQIFPTIQKNTSQIKMNQLSLLKIARRKNQSMNDISANGLPSRKSFSPMHTQNQLSLQKDKVKLVRTMLKSFVSQHSMKPEDCMKASTMLGAHKKEDPDAVFKKLFKSNEKTLSMKLWDYIKYFLGLKNEVKNKQIKFSMRKVNERLDIVFIMKKLIEVDKLKMLFLNENQRKIFEYLPRPIVRLDPEQQQEECEKYTLNQAWARQMFFNDKNYISKASEAMLAYQQIIQKGKELDPLDQKLIEMLDESKKIYFQQDSPTYSPTGHMKRSHLSVINSINHSPKKKQDNNMFLNGLQNISPAESIELNENDIQEIKIQEIQNQYSNSPKKQMSYQNPDQLLHMYDNTRRFNRKNTQHFMKQRTLQFGDLNQDFENSTSNQVYKYPSHIQEKNKEFVHETSQQENRISQQESRTQQNNQQQVQNNSQQVTCHFITQQSNSPQQKQIKQISQQSIQKDIPNLFLINQNSLSNNKILERVPDLPNIEIVQDIEVPKNTVKTPKQKLFNQFFSNQNNFSSSVSSNSQSKSEGSSCDAEINNDYNNCELPADEKIQKHEIKDNHMQPSNYQQQNCFRMTINNFEQPTSDISQVTFMNGKKNFLESNHEYVKNLEKQKKKQSIDRKNSNLSLREYESSSKKFNLSMQKEDITGLAAFRENSLLNISLEPFTRAPLN</sequence>
<dbReference type="PANTHER" id="PTHR31398:SF0">
    <property type="entry name" value="MEIOTIC NUCLEAR DIVISION PROTEIN 1 HOMOLOG"/>
    <property type="match status" value="1"/>
</dbReference>
<feature type="region of interest" description="Disordered" evidence="1">
    <location>
        <begin position="841"/>
        <end position="871"/>
    </location>
</feature>
<dbReference type="EMBL" id="GG662488">
    <property type="protein sequence ID" value="EAS03357.2"/>
    <property type="molecule type" value="Genomic_DNA"/>
</dbReference>
<dbReference type="AlphaFoldDB" id="Q244Y0"/>
<gene>
    <name evidence="3" type="ORF">TTHERM_00694360</name>
</gene>
<organism evidence="3 4">
    <name type="scientific">Tetrahymena thermophila (strain SB210)</name>
    <dbReference type="NCBI Taxonomy" id="312017"/>
    <lineage>
        <taxon>Eukaryota</taxon>
        <taxon>Sar</taxon>
        <taxon>Alveolata</taxon>
        <taxon>Ciliophora</taxon>
        <taxon>Intramacronucleata</taxon>
        <taxon>Oligohymenophorea</taxon>
        <taxon>Hymenostomatida</taxon>
        <taxon>Tetrahymenina</taxon>
        <taxon>Tetrahymenidae</taxon>
        <taxon>Tetrahymena</taxon>
    </lineage>
</organism>
<proteinExistence type="predicted"/>
<dbReference type="GO" id="GO:0005634">
    <property type="term" value="C:nucleus"/>
    <property type="evidence" value="ECO:0007669"/>
    <property type="project" value="TreeGrafter"/>
</dbReference>
<dbReference type="PANTHER" id="PTHR31398">
    <property type="entry name" value="MEIOTIC NUCLEAR DIVISION PROTEIN 1 HOMOLOG"/>
    <property type="match status" value="1"/>
</dbReference>
<evidence type="ECO:0000256" key="2">
    <source>
        <dbReference type="SAM" id="Phobius"/>
    </source>
</evidence>
<reference evidence="4" key="1">
    <citation type="journal article" date="2006" name="PLoS Biol.">
        <title>Macronuclear genome sequence of the ciliate Tetrahymena thermophila, a model eukaryote.</title>
        <authorList>
            <person name="Eisen J.A."/>
            <person name="Coyne R.S."/>
            <person name="Wu M."/>
            <person name="Wu D."/>
            <person name="Thiagarajan M."/>
            <person name="Wortman J.R."/>
            <person name="Badger J.H."/>
            <person name="Ren Q."/>
            <person name="Amedeo P."/>
            <person name="Jones K.M."/>
            <person name="Tallon L.J."/>
            <person name="Delcher A.L."/>
            <person name="Salzberg S.L."/>
            <person name="Silva J.C."/>
            <person name="Haas B.J."/>
            <person name="Majoros W.H."/>
            <person name="Farzad M."/>
            <person name="Carlton J.M."/>
            <person name="Smith R.K. Jr."/>
            <person name="Garg J."/>
            <person name="Pearlman R.E."/>
            <person name="Karrer K.M."/>
            <person name="Sun L."/>
            <person name="Manning G."/>
            <person name="Elde N.C."/>
            <person name="Turkewitz A.P."/>
            <person name="Asai D.J."/>
            <person name="Wilkes D.E."/>
            <person name="Wang Y."/>
            <person name="Cai H."/>
            <person name="Collins K."/>
            <person name="Stewart B.A."/>
            <person name="Lee S.R."/>
            <person name="Wilamowska K."/>
            <person name="Weinberg Z."/>
            <person name="Ruzzo W.L."/>
            <person name="Wloga D."/>
            <person name="Gaertig J."/>
            <person name="Frankel J."/>
            <person name="Tsao C.-C."/>
            <person name="Gorovsky M.A."/>
            <person name="Keeling P.J."/>
            <person name="Waller R.F."/>
            <person name="Patron N.J."/>
            <person name="Cherry J.M."/>
            <person name="Stover N.A."/>
            <person name="Krieger C.J."/>
            <person name="del Toro C."/>
            <person name="Ryder H.F."/>
            <person name="Williamson S.C."/>
            <person name="Barbeau R.A."/>
            <person name="Hamilton E.P."/>
            <person name="Orias E."/>
        </authorList>
    </citation>
    <scope>NUCLEOTIDE SEQUENCE [LARGE SCALE GENOMIC DNA]</scope>
    <source>
        <strain evidence="4">SB210</strain>
    </source>
</reference>
<protein>
    <submittedName>
        <fullName evidence="3">Transmembrane protein, putative</fullName>
    </submittedName>
</protein>
<accession>Q244Y0</accession>
<dbReference type="Proteomes" id="UP000009168">
    <property type="component" value="Unassembled WGS sequence"/>
</dbReference>
<evidence type="ECO:0000313" key="3">
    <source>
        <dbReference type="EMBL" id="EAS03357.2"/>
    </source>
</evidence>
<name>Q244Y0_TETTS</name>
<keyword evidence="4" id="KW-1185">Reference proteome</keyword>
<feature type="compositionally biased region" description="Low complexity" evidence="1">
    <location>
        <begin position="853"/>
        <end position="871"/>
    </location>
</feature>
<feature type="transmembrane region" description="Helical" evidence="2">
    <location>
        <begin position="314"/>
        <end position="333"/>
    </location>
</feature>
<dbReference type="RefSeq" id="XP_001023602.2">
    <property type="nucleotide sequence ID" value="XM_001023602.2"/>
</dbReference>
<feature type="transmembrane region" description="Helical" evidence="2">
    <location>
        <begin position="33"/>
        <end position="55"/>
    </location>
</feature>